<evidence type="ECO:0000256" key="6">
    <source>
        <dbReference type="SAM" id="MobiDB-lite"/>
    </source>
</evidence>
<dbReference type="AlphaFoldDB" id="A0A7W8EKV2"/>
<dbReference type="NCBIfam" id="TIGR02937">
    <property type="entry name" value="sigma70-ECF"/>
    <property type="match status" value="1"/>
</dbReference>
<dbReference type="PANTHER" id="PTHR43133">
    <property type="entry name" value="RNA POLYMERASE ECF-TYPE SIGMA FACTO"/>
    <property type="match status" value="1"/>
</dbReference>
<dbReference type="CDD" id="cd06171">
    <property type="entry name" value="Sigma70_r4"/>
    <property type="match status" value="1"/>
</dbReference>
<dbReference type="InterPro" id="IPR013249">
    <property type="entry name" value="RNA_pol_sigma70_r4_t2"/>
</dbReference>
<evidence type="ECO:0000256" key="3">
    <source>
        <dbReference type="ARBA" id="ARBA00023082"/>
    </source>
</evidence>
<proteinExistence type="inferred from homology"/>
<gene>
    <name evidence="9" type="ORF">HNR40_008479</name>
</gene>
<accession>A0A7W8EKV2</accession>
<sequence length="166" mass="18529">MRDRADFERYVGERAPRLLRTAYLLCRDWATAEDLVQTALAKAWTAWRRVGANPDPYVYRILTNTHASWGRRRWRGEVPTGELPDTPQPSDPEARLSTRDALRTALTALPARQRAVIVLRYFEDLPDAAIGEILGCSVATVRSQASRALAKLRLDPAAKSAVNTGS</sequence>
<organism evidence="9 10">
    <name type="scientific">Nonomuraea endophytica</name>
    <dbReference type="NCBI Taxonomy" id="714136"/>
    <lineage>
        <taxon>Bacteria</taxon>
        <taxon>Bacillati</taxon>
        <taxon>Actinomycetota</taxon>
        <taxon>Actinomycetes</taxon>
        <taxon>Streptosporangiales</taxon>
        <taxon>Streptosporangiaceae</taxon>
        <taxon>Nonomuraea</taxon>
    </lineage>
</organism>
<dbReference type="EMBL" id="JACHIN010000015">
    <property type="protein sequence ID" value="MBB5082976.1"/>
    <property type="molecule type" value="Genomic_DNA"/>
</dbReference>
<protein>
    <submittedName>
        <fullName evidence="9">RNA polymerase sigma-70 factor (Sigma-E family)</fullName>
    </submittedName>
</protein>
<dbReference type="GO" id="GO:0006352">
    <property type="term" value="P:DNA-templated transcription initiation"/>
    <property type="evidence" value="ECO:0007669"/>
    <property type="project" value="InterPro"/>
</dbReference>
<feature type="domain" description="RNA polymerase sigma factor 70 region 4 type 2" evidence="8">
    <location>
        <begin position="100"/>
        <end position="152"/>
    </location>
</feature>
<dbReference type="GO" id="GO:0016987">
    <property type="term" value="F:sigma factor activity"/>
    <property type="evidence" value="ECO:0007669"/>
    <property type="project" value="UniProtKB-KW"/>
</dbReference>
<evidence type="ECO:0000256" key="5">
    <source>
        <dbReference type="ARBA" id="ARBA00023163"/>
    </source>
</evidence>
<dbReference type="InterPro" id="IPR007627">
    <property type="entry name" value="RNA_pol_sigma70_r2"/>
</dbReference>
<dbReference type="InterPro" id="IPR013325">
    <property type="entry name" value="RNA_pol_sigma_r2"/>
</dbReference>
<dbReference type="InterPro" id="IPR014325">
    <property type="entry name" value="RNA_pol_sigma-E_actinobac"/>
</dbReference>
<name>A0A7W8EKV2_9ACTN</name>
<evidence type="ECO:0000256" key="1">
    <source>
        <dbReference type="ARBA" id="ARBA00010641"/>
    </source>
</evidence>
<dbReference type="Pfam" id="PF04542">
    <property type="entry name" value="Sigma70_r2"/>
    <property type="match status" value="1"/>
</dbReference>
<comment type="caution">
    <text evidence="9">The sequence shown here is derived from an EMBL/GenBank/DDBJ whole genome shotgun (WGS) entry which is preliminary data.</text>
</comment>
<dbReference type="SUPFAM" id="SSF88946">
    <property type="entry name" value="Sigma2 domain of RNA polymerase sigma factors"/>
    <property type="match status" value="1"/>
</dbReference>
<dbReference type="NCBIfam" id="TIGR02983">
    <property type="entry name" value="SigE-fam_strep"/>
    <property type="match status" value="1"/>
</dbReference>
<dbReference type="Pfam" id="PF08281">
    <property type="entry name" value="Sigma70_r4_2"/>
    <property type="match status" value="1"/>
</dbReference>
<evidence type="ECO:0000259" key="7">
    <source>
        <dbReference type="Pfam" id="PF04542"/>
    </source>
</evidence>
<keyword evidence="2" id="KW-0805">Transcription regulation</keyword>
<feature type="region of interest" description="Disordered" evidence="6">
    <location>
        <begin position="76"/>
        <end position="96"/>
    </location>
</feature>
<dbReference type="InterPro" id="IPR039425">
    <property type="entry name" value="RNA_pol_sigma-70-like"/>
</dbReference>
<keyword evidence="3" id="KW-0731">Sigma factor</keyword>
<dbReference type="RefSeq" id="WP_184971645.1">
    <property type="nucleotide sequence ID" value="NZ_JACHIN010000015.1"/>
</dbReference>
<evidence type="ECO:0000313" key="9">
    <source>
        <dbReference type="EMBL" id="MBB5082976.1"/>
    </source>
</evidence>
<dbReference type="InterPro" id="IPR013324">
    <property type="entry name" value="RNA_pol_sigma_r3/r4-like"/>
</dbReference>
<dbReference type="SUPFAM" id="SSF88659">
    <property type="entry name" value="Sigma3 and sigma4 domains of RNA polymerase sigma factors"/>
    <property type="match status" value="1"/>
</dbReference>
<dbReference type="InterPro" id="IPR036388">
    <property type="entry name" value="WH-like_DNA-bd_sf"/>
</dbReference>
<dbReference type="Proteomes" id="UP000568380">
    <property type="component" value="Unassembled WGS sequence"/>
</dbReference>
<dbReference type="Gene3D" id="1.10.10.10">
    <property type="entry name" value="Winged helix-like DNA-binding domain superfamily/Winged helix DNA-binding domain"/>
    <property type="match status" value="1"/>
</dbReference>
<dbReference type="PANTHER" id="PTHR43133:SF50">
    <property type="entry name" value="ECF RNA POLYMERASE SIGMA FACTOR SIGM"/>
    <property type="match status" value="1"/>
</dbReference>
<evidence type="ECO:0000313" key="10">
    <source>
        <dbReference type="Proteomes" id="UP000568380"/>
    </source>
</evidence>
<comment type="similarity">
    <text evidence="1">Belongs to the sigma-70 factor family. ECF subfamily.</text>
</comment>
<dbReference type="Gene3D" id="1.10.1740.10">
    <property type="match status" value="1"/>
</dbReference>
<keyword evidence="4" id="KW-0238">DNA-binding</keyword>
<evidence type="ECO:0000256" key="2">
    <source>
        <dbReference type="ARBA" id="ARBA00023015"/>
    </source>
</evidence>
<dbReference type="InterPro" id="IPR014284">
    <property type="entry name" value="RNA_pol_sigma-70_dom"/>
</dbReference>
<keyword evidence="5" id="KW-0804">Transcription</keyword>
<dbReference type="GO" id="GO:0003677">
    <property type="term" value="F:DNA binding"/>
    <property type="evidence" value="ECO:0007669"/>
    <property type="project" value="UniProtKB-KW"/>
</dbReference>
<keyword evidence="10" id="KW-1185">Reference proteome</keyword>
<evidence type="ECO:0000259" key="8">
    <source>
        <dbReference type="Pfam" id="PF08281"/>
    </source>
</evidence>
<reference evidence="9 10" key="1">
    <citation type="submission" date="2020-08" db="EMBL/GenBank/DDBJ databases">
        <title>Genomic Encyclopedia of Type Strains, Phase IV (KMG-IV): sequencing the most valuable type-strain genomes for metagenomic binning, comparative biology and taxonomic classification.</title>
        <authorList>
            <person name="Goeker M."/>
        </authorList>
    </citation>
    <scope>NUCLEOTIDE SEQUENCE [LARGE SCALE GENOMIC DNA]</scope>
    <source>
        <strain evidence="9 10">DSM 45385</strain>
    </source>
</reference>
<evidence type="ECO:0000256" key="4">
    <source>
        <dbReference type="ARBA" id="ARBA00023125"/>
    </source>
</evidence>
<feature type="domain" description="RNA polymerase sigma-70 region 2" evidence="7">
    <location>
        <begin position="14"/>
        <end position="75"/>
    </location>
</feature>